<dbReference type="Pfam" id="PF01145">
    <property type="entry name" value="Band_7"/>
    <property type="match status" value="1"/>
</dbReference>
<comment type="caution">
    <text evidence="3">The sequence shown here is derived from an EMBL/GenBank/DDBJ whole genome shotgun (WGS) entry which is preliminary data.</text>
</comment>
<dbReference type="CDD" id="cd03402">
    <property type="entry name" value="SPFH_like_u2"/>
    <property type="match status" value="1"/>
</dbReference>
<dbReference type="InterPro" id="IPR036013">
    <property type="entry name" value="Band_7/SPFH_dom_sf"/>
</dbReference>
<dbReference type="RefSeq" id="WP_021094839.1">
    <property type="nucleotide sequence ID" value="NZ_ANOC01000027.1"/>
</dbReference>
<evidence type="ECO:0000313" key="3">
    <source>
        <dbReference type="EMBL" id="KIP22692.1"/>
    </source>
</evidence>
<evidence type="ECO:0000259" key="2">
    <source>
        <dbReference type="SMART" id="SM00244"/>
    </source>
</evidence>
<dbReference type="SMART" id="SM00244">
    <property type="entry name" value="PHB"/>
    <property type="match status" value="1"/>
</dbReference>
<keyword evidence="1" id="KW-0472">Membrane</keyword>
<organism evidence="3 4">
    <name type="scientific">Anoxybacillus ayderensis</name>
    <dbReference type="NCBI Taxonomy" id="265546"/>
    <lineage>
        <taxon>Bacteria</taxon>
        <taxon>Bacillati</taxon>
        <taxon>Bacillota</taxon>
        <taxon>Bacilli</taxon>
        <taxon>Bacillales</taxon>
        <taxon>Anoxybacillaceae</taxon>
        <taxon>Anoxybacillus</taxon>
    </lineage>
</organism>
<dbReference type="AlphaFoldDB" id="A0A0D0HTY0"/>
<sequence length="281" mass="31327">MKETKAWYVNGFLALFFIIALLAGAVWRFFMEMELVLPISFVFLAFLLSTGMTMVQPNQAKVVVFFGKYIGTIRDSGLFLTVPLSVRKTVSLRVRNFNSAKLKVNDVEGNPIEIAAVVVFKVIDSAKAIFDVDNYEQFVEIQSETAIRHVATKYPYDTFENEDISLRGNADIVSKVLAKELQERLNVAGVEVIEARLTHLAYSTEIASAMLQRQQATAILAARKKIVEGAVSMAKMAIEQLDKEAHLQLDEERKANMVNNLMVAIISDRGAQPVINAGTLY</sequence>
<feature type="domain" description="Band 7" evidence="2">
    <location>
        <begin position="50"/>
        <end position="214"/>
    </location>
</feature>
<dbReference type="PATRIC" id="fig|265546.4.peg.388"/>
<feature type="transmembrane region" description="Helical" evidence="1">
    <location>
        <begin position="7"/>
        <end position="30"/>
    </location>
</feature>
<gene>
    <name evidence="3" type="ORF">JV16_00372</name>
</gene>
<evidence type="ECO:0000313" key="4">
    <source>
        <dbReference type="Proteomes" id="UP000032047"/>
    </source>
</evidence>
<dbReference type="Proteomes" id="UP000032047">
    <property type="component" value="Unassembled WGS sequence"/>
</dbReference>
<name>A0A0D0HTY0_9BACL</name>
<dbReference type="SUPFAM" id="SSF117892">
    <property type="entry name" value="Band 7/SPFH domain"/>
    <property type="match status" value="1"/>
</dbReference>
<keyword evidence="1" id="KW-0812">Transmembrane</keyword>
<reference evidence="3 4" key="1">
    <citation type="submission" date="2015-01" db="EMBL/GenBank/DDBJ databases">
        <title>Genome sequence of Anoxybacillus ayderensis strain AB04.</title>
        <authorList>
            <person name="Belduz A.O."/>
            <person name="Canakci S."/>
            <person name="Chan K.-G."/>
            <person name="Kahar U.M."/>
            <person name="Yaakob A.S."/>
            <person name="Chan C.S."/>
            <person name="Goh K.M."/>
        </authorList>
    </citation>
    <scope>NUCLEOTIDE SEQUENCE [LARGE SCALE GENOMIC DNA]</scope>
    <source>
        <strain evidence="3 4">AB04</strain>
    </source>
</reference>
<dbReference type="PANTHER" id="PTHR43446">
    <property type="entry name" value="MEMBRANE PROTEIN-RELATED"/>
    <property type="match status" value="1"/>
</dbReference>
<proteinExistence type="predicted"/>
<dbReference type="Gene3D" id="3.30.479.30">
    <property type="entry name" value="Band 7 domain"/>
    <property type="match status" value="1"/>
</dbReference>
<keyword evidence="4" id="KW-1185">Reference proteome</keyword>
<protein>
    <submittedName>
        <fullName evidence="3">SPFH domain / Band 7 family protein</fullName>
    </submittedName>
</protein>
<dbReference type="EMBL" id="JXTG01000001">
    <property type="protein sequence ID" value="KIP22692.1"/>
    <property type="molecule type" value="Genomic_DNA"/>
</dbReference>
<dbReference type="InterPro" id="IPR001107">
    <property type="entry name" value="Band_7"/>
</dbReference>
<evidence type="ECO:0000256" key="1">
    <source>
        <dbReference type="SAM" id="Phobius"/>
    </source>
</evidence>
<feature type="transmembrane region" description="Helical" evidence="1">
    <location>
        <begin position="36"/>
        <end position="55"/>
    </location>
</feature>
<accession>A0A0D0HTY0</accession>
<keyword evidence="1" id="KW-1133">Transmembrane helix</keyword>
<dbReference type="PANTHER" id="PTHR43446:SF1">
    <property type="entry name" value="BAND 7 DOMAIN-CONTAINING PROTEIN"/>
    <property type="match status" value="1"/>
</dbReference>